<dbReference type="AlphaFoldDB" id="A0A1V8T380"/>
<feature type="region of interest" description="Disordered" evidence="3">
    <location>
        <begin position="1"/>
        <end position="114"/>
    </location>
</feature>
<dbReference type="FunCoup" id="A0A1V8T380">
    <property type="interactions" value="830"/>
</dbReference>
<dbReference type="PANTHER" id="PTHR48407">
    <property type="entry name" value="CRANIOFACIAL DEVELOPMENT PROTEIN 1"/>
    <property type="match status" value="1"/>
</dbReference>
<feature type="compositionally biased region" description="Low complexity" evidence="3">
    <location>
        <begin position="190"/>
        <end position="201"/>
    </location>
</feature>
<protein>
    <recommendedName>
        <fullName evidence="2">SWR1-complex protein 5</fullName>
    </recommendedName>
</protein>
<dbReference type="InParanoid" id="A0A1V8T380"/>
<dbReference type="STRING" id="1507870.A0A1V8T380"/>
<evidence type="ECO:0000256" key="2">
    <source>
        <dbReference type="ARBA" id="ARBA00019138"/>
    </source>
</evidence>
<sequence>MPPEPRRRDEPDSDYDENEDEDFAPTAAVGEDDVSSSSDDEDAPTNAPKKRKAKVTFEDEELVSGDEVTIKERKSKKRKIDKEDDESGGEGGVVRTRAQRAVEKEQKKLRKAQEKREVTVDVEALWAELSALPVGRPVRPLPSATDTTTALGDEDKENRDSVKTSGKLVKIRRRIAFAGEITEVEEEVPASSAAAQAYLASNPTDGDENVKTTTLQRPLRRPSSFEPNPLATIRGVPPEKLRPRAPSRTDVLLATQRLEDERKKKAEKMSTVQKSALDWRGFVRKEGIESEMEEYGKSKRGFLAREEFLDRVAGKKEEGRRDARLKA</sequence>
<dbReference type="Proteomes" id="UP000192596">
    <property type="component" value="Unassembled WGS sequence"/>
</dbReference>
<feature type="domain" description="BCNT-C" evidence="4">
    <location>
        <begin position="249"/>
        <end position="327"/>
    </location>
</feature>
<feature type="compositionally biased region" description="Acidic residues" evidence="3">
    <location>
        <begin position="11"/>
        <end position="23"/>
    </location>
</feature>
<reference evidence="6" key="1">
    <citation type="submission" date="2017-03" db="EMBL/GenBank/DDBJ databases">
        <title>Genomes of endolithic fungi from Antarctica.</title>
        <authorList>
            <person name="Coleine C."/>
            <person name="Masonjones S."/>
            <person name="Stajich J.E."/>
        </authorList>
    </citation>
    <scope>NUCLEOTIDE SEQUENCE [LARGE SCALE GENOMIC DNA]</scope>
    <source>
        <strain evidence="6">CCFEE 5527</strain>
    </source>
</reference>
<feature type="compositionally biased region" description="Basic and acidic residues" evidence="3">
    <location>
        <begin position="100"/>
        <end position="114"/>
    </location>
</feature>
<keyword evidence="6" id="KW-1185">Reference proteome</keyword>
<evidence type="ECO:0000313" key="6">
    <source>
        <dbReference type="Proteomes" id="UP000192596"/>
    </source>
</evidence>
<gene>
    <name evidence="5" type="ORF">B0A48_09873</name>
</gene>
<proteinExistence type="inferred from homology"/>
<dbReference type="GO" id="GO:0000812">
    <property type="term" value="C:Swr1 complex"/>
    <property type="evidence" value="ECO:0007669"/>
    <property type="project" value="TreeGrafter"/>
</dbReference>
<comment type="caution">
    <text evidence="5">The sequence shown here is derived from an EMBL/GenBank/DDBJ whole genome shotgun (WGS) entry which is preliminary data.</text>
</comment>
<dbReference type="Pfam" id="PF07572">
    <property type="entry name" value="BCNT"/>
    <property type="match status" value="1"/>
</dbReference>
<evidence type="ECO:0000313" key="5">
    <source>
        <dbReference type="EMBL" id="OQO05779.1"/>
    </source>
</evidence>
<organism evidence="5 6">
    <name type="scientific">Cryoendolithus antarcticus</name>
    <dbReference type="NCBI Taxonomy" id="1507870"/>
    <lineage>
        <taxon>Eukaryota</taxon>
        <taxon>Fungi</taxon>
        <taxon>Dikarya</taxon>
        <taxon>Ascomycota</taxon>
        <taxon>Pezizomycotina</taxon>
        <taxon>Dothideomycetes</taxon>
        <taxon>Dothideomycetidae</taxon>
        <taxon>Cladosporiales</taxon>
        <taxon>Cladosporiaceae</taxon>
        <taxon>Cryoendolithus</taxon>
    </lineage>
</organism>
<feature type="region of interest" description="Disordered" evidence="3">
    <location>
        <begin position="135"/>
        <end position="165"/>
    </location>
</feature>
<feature type="compositionally biased region" description="Acidic residues" evidence="3">
    <location>
        <begin position="30"/>
        <end position="43"/>
    </location>
</feature>
<dbReference type="EMBL" id="NAJO01000018">
    <property type="protein sequence ID" value="OQO05779.1"/>
    <property type="molecule type" value="Genomic_DNA"/>
</dbReference>
<accession>A0A1V8T380</accession>
<name>A0A1V8T380_9PEZI</name>
<evidence type="ECO:0000256" key="3">
    <source>
        <dbReference type="SAM" id="MobiDB-lite"/>
    </source>
</evidence>
<evidence type="ECO:0000256" key="1">
    <source>
        <dbReference type="ARBA" id="ARBA00010465"/>
    </source>
</evidence>
<dbReference type="PROSITE" id="PS51279">
    <property type="entry name" value="BCNT_C"/>
    <property type="match status" value="1"/>
</dbReference>
<dbReference type="InterPro" id="IPR011421">
    <property type="entry name" value="BCNT-C"/>
</dbReference>
<comment type="similarity">
    <text evidence="1">Belongs to the SWC5 family.</text>
</comment>
<feature type="compositionally biased region" description="Basic and acidic residues" evidence="3">
    <location>
        <begin position="1"/>
        <end position="10"/>
    </location>
</feature>
<dbReference type="OrthoDB" id="445677at2759"/>
<dbReference type="PANTHER" id="PTHR48407:SF1">
    <property type="entry name" value="CRANIOFACIAL DEVELOPMENT PROTEIN 1"/>
    <property type="match status" value="1"/>
</dbReference>
<evidence type="ECO:0000259" key="4">
    <source>
        <dbReference type="PROSITE" id="PS51279"/>
    </source>
</evidence>
<feature type="region of interest" description="Disordered" evidence="3">
    <location>
        <begin position="187"/>
        <end position="249"/>
    </location>
</feature>
<dbReference type="InterPro" id="IPR027124">
    <property type="entry name" value="Swc5/CFDP1/2"/>
</dbReference>